<evidence type="ECO:0000313" key="2">
    <source>
        <dbReference type="Proteomes" id="UP000019335"/>
    </source>
</evidence>
<organism evidence="1 2">
    <name type="scientific">Nannochloropsis gaditana</name>
    <dbReference type="NCBI Taxonomy" id="72520"/>
    <lineage>
        <taxon>Eukaryota</taxon>
        <taxon>Sar</taxon>
        <taxon>Stramenopiles</taxon>
        <taxon>Ochrophyta</taxon>
        <taxon>Eustigmatophyceae</taxon>
        <taxon>Eustigmatales</taxon>
        <taxon>Monodopsidaceae</taxon>
        <taxon>Nannochloropsis</taxon>
    </lineage>
</organism>
<keyword evidence="2" id="KW-1185">Reference proteome</keyword>
<dbReference type="AlphaFoldDB" id="W7TPK6"/>
<gene>
    <name evidence="1" type="ORF">Naga_100230g4</name>
</gene>
<accession>W7TPK6</accession>
<name>W7TPK6_9STRA</name>
<dbReference type="Proteomes" id="UP000019335">
    <property type="component" value="Unassembled WGS sequence"/>
</dbReference>
<protein>
    <submittedName>
        <fullName evidence="1">Uncharacterized protein</fullName>
    </submittedName>
</protein>
<reference evidence="1 2" key="1">
    <citation type="journal article" date="2014" name="Mol. Plant">
        <title>Chromosome Scale Genome Assembly and Transcriptome Profiling of Nannochloropsis gaditana in Nitrogen Depletion.</title>
        <authorList>
            <person name="Corteggiani Carpinelli E."/>
            <person name="Telatin A."/>
            <person name="Vitulo N."/>
            <person name="Forcato C."/>
            <person name="D'Angelo M."/>
            <person name="Schiavon R."/>
            <person name="Vezzi A."/>
            <person name="Giacometti G.M."/>
            <person name="Morosinotto T."/>
            <person name="Valle G."/>
        </authorList>
    </citation>
    <scope>NUCLEOTIDE SEQUENCE [LARGE SCALE GENOMIC DNA]</scope>
    <source>
        <strain evidence="1 2">B-31</strain>
    </source>
</reference>
<comment type="caution">
    <text evidence="1">The sequence shown here is derived from an EMBL/GenBank/DDBJ whole genome shotgun (WGS) entry which is preliminary data.</text>
</comment>
<evidence type="ECO:0000313" key="1">
    <source>
        <dbReference type="EMBL" id="EWM22346.1"/>
    </source>
</evidence>
<sequence length="86" mass="9557">MYILKHKMAGSGIKCMAQMCDTSTLALRLGWKNRNIRAGKYLIVFGQCVFSSSSYQLEDHNMIEGRAYAYSCVHQSSCALGLKGTL</sequence>
<dbReference type="EMBL" id="AZIL01002198">
    <property type="protein sequence ID" value="EWM22346.1"/>
    <property type="molecule type" value="Genomic_DNA"/>
</dbReference>
<proteinExistence type="predicted"/>